<dbReference type="EMBL" id="CAJJDN010000011">
    <property type="protein sequence ID" value="CAD8057613.1"/>
    <property type="molecule type" value="Genomic_DNA"/>
</dbReference>
<dbReference type="Proteomes" id="UP000692954">
    <property type="component" value="Unassembled WGS sequence"/>
</dbReference>
<evidence type="ECO:0000313" key="2">
    <source>
        <dbReference type="Proteomes" id="UP000692954"/>
    </source>
</evidence>
<keyword evidence="2" id="KW-1185">Reference proteome</keyword>
<evidence type="ECO:0000313" key="1">
    <source>
        <dbReference type="EMBL" id="CAD8057613.1"/>
    </source>
</evidence>
<proteinExistence type="predicted"/>
<comment type="caution">
    <text evidence="1">The sequence shown here is derived from an EMBL/GenBank/DDBJ whole genome shotgun (WGS) entry which is preliminary data.</text>
</comment>
<name>A0A8S1KVM8_9CILI</name>
<organism evidence="1 2">
    <name type="scientific">Paramecium sonneborni</name>
    <dbReference type="NCBI Taxonomy" id="65129"/>
    <lineage>
        <taxon>Eukaryota</taxon>
        <taxon>Sar</taxon>
        <taxon>Alveolata</taxon>
        <taxon>Ciliophora</taxon>
        <taxon>Intramacronucleata</taxon>
        <taxon>Oligohymenophorea</taxon>
        <taxon>Peniculida</taxon>
        <taxon>Parameciidae</taxon>
        <taxon>Paramecium</taxon>
    </lineage>
</organism>
<reference evidence="1" key="1">
    <citation type="submission" date="2021-01" db="EMBL/GenBank/DDBJ databases">
        <authorList>
            <consortium name="Genoscope - CEA"/>
            <person name="William W."/>
        </authorList>
    </citation>
    <scope>NUCLEOTIDE SEQUENCE</scope>
</reference>
<dbReference type="AlphaFoldDB" id="A0A8S1KVM8"/>
<gene>
    <name evidence="1" type="ORF">PSON_ATCC_30995.1.T0110305</name>
</gene>
<protein>
    <submittedName>
        <fullName evidence="1">Uncharacterized protein</fullName>
    </submittedName>
</protein>
<accession>A0A8S1KVM8</accession>
<sequence>MTQQALDILRKCIKGLIQSQIKLLPLKSQIYNNQSLQFLKAYLKMKQTYQNQLIIQT</sequence>